<gene>
    <name evidence="2" type="ORF">PGLA1383_LOCUS18913</name>
</gene>
<organism evidence="2 3">
    <name type="scientific">Polarella glacialis</name>
    <name type="common">Dinoflagellate</name>
    <dbReference type="NCBI Taxonomy" id="89957"/>
    <lineage>
        <taxon>Eukaryota</taxon>
        <taxon>Sar</taxon>
        <taxon>Alveolata</taxon>
        <taxon>Dinophyceae</taxon>
        <taxon>Suessiales</taxon>
        <taxon>Suessiaceae</taxon>
        <taxon>Polarella</taxon>
    </lineage>
</organism>
<sequence>MLAKSQEEDLRCKSHRLDNQFMHIVEHSVNRCAIPLNDEVWQQKHAAENPSSPSGVPLMWTPNPTACAVCLFAVENGGHHNGCIASTCCPTESSKSECLGLEGEAGTTPKAKTAKSTSDDATSGRKAERGRGRPSTKSHQASSGSGIGHHKENKEGKENKEKGKRANQPSSVKRTLDMFFPMKKELSADGSSAAAPPSPKQQKLFGFFKGGRSSASSSDGQAERPAETTAEEAASPELKRCKLESDAEPAGITSVPPYCG</sequence>
<feature type="compositionally biased region" description="Basic and acidic residues" evidence="1">
    <location>
        <begin position="122"/>
        <end position="131"/>
    </location>
</feature>
<reference evidence="2" key="1">
    <citation type="submission" date="2021-02" db="EMBL/GenBank/DDBJ databases">
        <authorList>
            <person name="Dougan E. K."/>
            <person name="Rhodes N."/>
            <person name="Thang M."/>
            <person name="Chan C."/>
        </authorList>
    </citation>
    <scope>NUCLEOTIDE SEQUENCE</scope>
</reference>
<feature type="compositionally biased region" description="Basic and acidic residues" evidence="1">
    <location>
        <begin position="149"/>
        <end position="161"/>
    </location>
</feature>
<evidence type="ECO:0000256" key="1">
    <source>
        <dbReference type="SAM" id="MobiDB-lite"/>
    </source>
</evidence>
<evidence type="ECO:0000313" key="2">
    <source>
        <dbReference type="EMBL" id="CAE8600598.1"/>
    </source>
</evidence>
<keyword evidence="3" id="KW-1185">Reference proteome</keyword>
<evidence type="ECO:0000313" key="3">
    <source>
        <dbReference type="Proteomes" id="UP000654075"/>
    </source>
</evidence>
<feature type="compositionally biased region" description="Low complexity" evidence="1">
    <location>
        <begin position="227"/>
        <end position="236"/>
    </location>
</feature>
<dbReference type="EMBL" id="CAJNNV010012283">
    <property type="protein sequence ID" value="CAE8600598.1"/>
    <property type="molecule type" value="Genomic_DNA"/>
</dbReference>
<protein>
    <submittedName>
        <fullName evidence="2">Uncharacterized protein</fullName>
    </submittedName>
</protein>
<feature type="compositionally biased region" description="Low complexity" evidence="1">
    <location>
        <begin position="105"/>
        <end position="115"/>
    </location>
</feature>
<comment type="caution">
    <text evidence="2">The sequence shown here is derived from an EMBL/GenBank/DDBJ whole genome shotgun (WGS) entry which is preliminary data.</text>
</comment>
<feature type="compositionally biased region" description="Polar residues" evidence="1">
    <location>
        <begin position="135"/>
        <end position="144"/>
    </location>
</feature>
<name>A0A813EIH5_POLGL</name>
<accession>A0A813EIH5</accession>
<feature type="region of interest" description="Disordered" evidence="1">
    <location>
        <begin position="103"/>
        <end position="260"/>
    </location>
</feature>
<dbReference type="Proteomes" id="UP000654075">
    <property type="component" value="Unassembled WGS sequence"/>
</dbReference>
<dbReference type="AlphaFoldDB" id="A0A813EIH5"/>
<proteinExistence type="predicted"/>